<comment type="caution">
    <text evidence="8">The sequence shown here is derived from an EMBL/GenBank/DDBJ whole genome shotgun (WGS) entry which is preliminary data.</text>
</comment>
<dbReference type="Gene3D" id="3.40.50.150">
    <property type="entry name" value="Vaccinia Virus protein VP39"/>
    <property type="match status" value="1"/>
</dbReference>
<evidence type="ECO:0000256" key="7">
    <source>
        <dbReference type="SAM" id="MobiDB-lite"/>
    </source>
</evidence>
<keyword evidence="3 6" id="KW-0831">Ubiquinone biosynthesis</keyword>
<dbReference type="EC" id="2.1.1.201" evidence="6"/>
<dbReference type="Pfam" id="PF01209">
    <property type="entry name" value="Ubie_methyltran"/>
    <property type="match status" value="1"/>
</dbReference>
<dbReference type="SUPFAM" id="SSF53335">
    <property type="entry name" value="S-adenosyl-L-methionine-dependent methyltransferases"/>
    <property type="match status" value="1"/>
</dbReference>
<feature type="region of interest" description="Disordered" evidence="7">
    <location>
        <begin position="1"/>
        <end position="20"/>
    </location>
</feature>
<feature type="binding site" evidence="6">
    <location>
        <begin position="144"/>
        <end position="145"/>
    </location>
    <ligand>
        <name>S-adenosyl-L-methionine</name>
        <dbReference type="ChEBI" id="CHEBI:59789"/>
    </ligand>
</feature>
<sequence>MEKSDQAFRENSASNGGTTSFGYKEVKVEEKETLVGEVFKRVAGSYDIMNDVMSGGLHRLWKDRLIEVLRPAPGSLHLDVAGGTGDVAFRVLESMRLQEKSCLNVSGKGSVIVFDINAAMLDEGRKRASARGIAQDSMQWIEGNAERLPFDDNSIDSYTISFGLRNCTHIDVVLRDAYRVLKPGGRFLCMEFSHVHDPFLQQLYDIHSFHIIPAMGQAIAGDRESYQYLVESIRKFPTQEKLSQMMASAGMRNVSYENLVGGVVAIHSGFKL</sequence>
<dbReference type="NCBIfam" id="NF001242">
    <property type="entry name" value="PRK00216.1-3"/>
    <property type="match status" value="1"/>
</dbReference>
<evidence type="ECO:0000256" key="6">
    <source>
        <dbReference type="HAMAP-Rule" id="MF_03191"/>
    </source>
</evidence>
<comment type="catalytic activity">
    <reaction evidence="6">
        <text>a 2-methoxy-6-(all-trans-polyprenyl)benzene-1,4-diol + S-adenosyl-L-methionine = a 5-methoxy-2-methyl-3-(all-trans-polyprenyl)benzene-1,4-diol + S-adenosyl-L-homocysteine + H(+)</text>
        <dbReference type="Rhea" id="RHEA:28286"/>
        <dbReference type="Rhea" id="RHEA-COMP:10858"/>
        <dbReference type="Rhea" id="RHEA-COMP:10859"/>
        <dbReference type="ChEBI" id="CHEBI:15378"/>
        <dbReference type="ChEBI" id="CHEBI:57856"/>
        <dbReference type="ChEBI" id="CHEBI:59789"/>
        <dbReference type="ChEBI" id="CHEBI:84166"/>
        <dbReference type="ChEBI" id="CHEBI:84167"/>
        <dbReference type="EC" id="2.1.1.201"/>
    </reaction>
</comment>
<dbReference type="PANTHER" id="PTHR43591">
    <property type="entry name" value="METHYLTRANSFERASE"/>
    <property type="match status" value="1"/>
</dbReference>
<dbReference type="AlphaFoldDB" id="A0AAE0L1N8"/>
<dbReference type="GO" id="GO:0008425">
    <property type="term" value="F:2-methoxy-6-polyprenyl-1,4-benzoquinol methyltransferase activity"/>
    <property type="evidence" value="ECO:0007669"/>
    <property type="project" value="UniProtKB-UniRule"/>
</dbReference>
<dbReference type="PROSITE" id="PS01184">
    <property type="entry name" value="UBIE_2"/>
    <property type="match status" value="1"/>
</dbReference>
<evidence type="ECO:0000256" key="2">
    <source>
        <dbReference type="ARBA" id="ARBA00022679"/>
    </source>
</evidence>
<dbReference type="PROSITE" id="PS01183">
    <property type="entry name" value="UBIE_1"/>
    <property type="match status" value="1"/>
</dbReference>
<keyword evidence="2 6" id="KW-0808">Transferase</keyword>
<gene>
    <name evidence="6" type="primary">COQ5</name>
    <name evidence="8" type="ORF">CYMTET_22669</name>
</gene>
<dbReference type="EMBL" id="LGRX02011530">
    <property type="protein sequence ID" value="KAK3268846.1"/>
    <property type="molecule type" value="Genomic_DNA"/>
</dbReference>
<comment type="subunit">
    <text evidence="5">Component of a multi-subunit COQ enzyme complex, composed of at least COQ3, COQ4, COQ5, COQ6, COQ7 and COQ9. Interacts with PYURF; the interaction is direct, stabilizes COQ5 protein and associates PYURF with COQ enzyme complex.</text>
</comment>
<keyword evidence="6" id="KW-0496">Mitochondrion</keyword>
<evidence type="ECO:0000256" key="5">
    <source>
        <dbReference type="ARBA" id="ARBA00046387"/>
    </source>
</evidence>
<dbReference type="GO" id="GO:0032259">
    <property type="term" value="P:methylation"/>
    <property type="evidence" value="ECO:0007669"/>
    <property type="project" value="UniProtKB-KW"/>
</dbReference>
<feature type="binding site" evidence="6">
    <location>
        <position position="115"/>
    </location>
    <ligand>
        <name>S-adenosyl-L-methionine</name>
        <dbReference type="ChEBI" id="CHEBI:59789"/>
    </ligand>
</feature>
<dbReference type="GO" id="GO:0031314">
    <property type="term" value="C:extrinsic component of mitochondrial inner membrane"/>
    <property type="evidence" value="ECO:0007669"/>
    <property type="project" value="UniProtKB-UniRule"/>
</dbReference>
<keyword evidence="1 6" id="KW-0489">Methyltransferase</keyword>
<dbReference type="InterPro" id="IPR023576">
    <property type="entry name" value="UbiE/COQ5_MeTrFase_CS"/>
</dbReference>
<dbReference type="FunFam" id="3.40.50.150:FF:000064">
    <property type="entry name" value="2-methoxy-6-polyprenyl-1,4-benzoquinol methylase, mitochondrial"/>
    <property type="match status" value="1"/>
</dbReference>
<accession>A0AAE0L1N8</accession>
<evidence type="ECO:0000256" key="4">
    <source>
        <dbReference type="ARBA" id="ARBA00022691"/>
    </source>
</evidence>
<dbReference type="HAMAP" id="MF_01813">
    <property type="entry name" value="MenG_UbiE_methyltr"/>
    <property type="match status" value="1"/>
</dbReference>
<keyword evidence="4 6" id="KW-0949">S-adenosyl-L-methionine</keyword>
<feature type="compositionally biased region" description="Polar residues" evidence="7">
    <location>
        <begin position="9"/>
        <end position="20"/>
    </location>
</feature>
<evidence type="ECO:0000313" key="8">
    <source>
        <dbReference type="EMBL" id="KAK3268846.1"/>
    </source>
</evidence>
<keyword evidence="6" id="KW-0999">Mitochondrion inner membrane</keyword>
<keyword evidence="6" id="KW-0472">Membrane</keyword>
<organism evidence="8 9">
    <name type="scientific">Cymbomonas tetramitiformis</name>
    <dbReference type="NCBI Taxonomy" id="36881"/>
    <lineage>
        <taxon>Eukaryota</taxon>
        <taxon>Viridiplantae</taxon>
        <taxon>Chlorophyta</taxon>
        <taxon>Pyramimonadophyceae</taxon>
        <taxon>Pyramimonadales</taxon>
        <taxon>Pyramimonadaceae</taxon>
        <taxon>Cymbomonas</taxon>
    </lineage>
</organism>
<evidence type="ECO:0000313" key="9">
    <source>
        <dbReference type="Proteomes" id="UP001190700"/>
    </source>
</evidence>
<dbReference type="InterPro" id="IPR029063">
    <property type="entry name" value="SAM-dependent_MTases_sf"/>
</dbReference>
<dbReference type="InterPro" id="IPR004033">
    <property type="entry name" value="UbiE/COQ5_MeTrFase"/>
</dbReference>
<dbReference type="NCBIfam" id="TIGR01934">
    <property type="entry name" value="MenG_MenH_UbiE"/>
    <property type="match status" value="1"/>
</dbReference>
<reference evidence="8 9" key="1">
    <citation type="journal article" date="2015" name="Genome Biol. Evol.">
        <title>Comparative Genomics of a Bacterivorous Green Alga Reveals Evolutionary Causalities and Consequences of Phago-Mixotrophic Mode of Nutrition.</title>
        <authorList>
            <person name="Burns J.A."/>
            <person name="Paasch A."/>
            <person name="Narechania A."/>
            <person name="Kim E."/>
        </authorList>
    </citation>
    <scope>NUCLEOTIDE SEQUENCE [LARGE SCALE GENOMIC DNA]</scope>
    <source>
        <strain evidence="8 9">PLY_AMNH</strain>
    </source>
</reference>
<feature type="binding site" evidence="6">
    <location>
        <position position="84"/>
    </location>
    <ligand>
        <name>S-adenosyl-L-methionine</name>
        <dbReference type="ChEBI" id="CHEBI:59789"/>
    </ligand>
</feature>
<dbReference type="PANTHER" id="PTHR43591:SF24">
    <property type="entry name" value="2-METHOXY-6-POLYPRENYL-1,4-BENZOQUINOL METHYLASE, MITOCHONDRIAL"/>
    <property type="match status" value="1"/>
</dbReference>
<comment type="subcellular location">
    <subcellularLocation>
        <location evidence="6">Mitochondrion inner membrane</location>
        <topology evidence="6">Peripheral membrane protein</topology>
        <orientation evidence="6">Matrix side</orientation>
    </subcellularLocation>
</comment>
<keyword evidence="9" id="KW-1185">Reference proteome</keyword>
<comment type="pathway">
    <text evidence="6">Cofactor biosynthesis; ubiquinone biosynthesis.</text>
</comment>
<comment type="similarity">
    <text evidence="6">Belongs to the class I-like SAM-binding methyltransferase superfamily. MenG/UbiE family.</text>
</comment>
<evidence type="ECO:0000256" key="3">
    <source>
        <dbReference type="ARBA" id="ARBA00022688"/>
    </source>
</evidence>
<protein>
    <recommendedName>
        <fullName evidence="6">2-methoxy-6-polyprenyl-1,4-benzoquinol methylase, mitochondrial</fullName>
        <ecNumber evidence="6">2.1.1.201</ecNumber>
    </recommendedName>
    <alternativeName>
        <fullName evidence="6">Ubiquinone biosynthesis methyltransferase COQ5</fullName>
    </alternativeName>
</protein>
<dbReference type="Proteomes" id="UP001190700">
    <property type="component" value="Unassembled WGS sequence"/>
</dbReference>
<proteinExistence type="inferred from homology"/>
<evidence type="ECO:0000256" key="1">
    <source>
        <dbReference type="ARBA" id="ARBA00022603"/>
    </source>
</evidence>
<name>A0AAE0L1N8_9CHLO</name>
<dbReference type="CDD" id="cd02440">
    <property type="entry name" value="AdoMet_MTases"/>
    <property type="match status" value="1"/>
</dbReference>
<feature type="binding site" evidence="6">
    <location>
        <position position="161"/>
    </location>
    <ligand>
        <name>S-adenosyl-L-methionine</name>
        <dbReference type="ChEBI" id="CHEBI:59789"/>
    </ligand>
</feature>
<comment type="function">
    <text evidence="6">Methyltransferase required for the conversion of 2-polyprenyl-6-methoxy-1,4-benzoquinol (DDMQH2) to 2-polyprenyl-3-methyl-6-methoxy-1,4-benzoquinol (DMQH2).</text>
</comment>
<dbReference type="PROSITE" id="PS51608">
    <property type="entry name" value="SAM_MT_UBIE"/>
    <property type="match status" value="1"/>
</dbReference>